<sequence length="48" mass="5493">MKYSYLSIIDRGQLKALHYLSWSCRKIGRELGRDPSTIALIGLRVLSL</sequence>
<dbReference type="Gene3D" id="1.10.10.60">
    <property type="entry name" value="Homeodomain-like"/>
    <property type="match status" value="1"/>
</dbReference>
<dbReference type="InterPro" id="IPR025246">
    <property type="entry name" value="IS30-like_HTH"/>
</dbReference>
<accession>A0A4U0FB06</accession>
<keyword evidence="3" id="KW-1185">Reference proteome</keyword>
<protein>
    <recommendedName>
        <fullName evidence="1">Transposase IS30-like HTH domain-containing protein</fullName>
    </recommendedName>
</protein>
<evidence type="ECO:0000313" key="3">
    <source>
        <dbReference type="Proteomes" id="UP000309673"/>
    </source>
</evidence>
<gene>
    <name evidence="2" type="ORF">E5161_11085</name>
</gene>
<reference evidence="2 3" key="1">
    <citation type="submission" date="2019-04" db="EMBL/GenBank/DDBJ databases">
        <title>Cohnella sp. nov., isolated from soil.</title>
        <authorList>
            <person name="Kim W."/>
        </authorList>
    </citation>
    <scope>NUCLEOTIDE SEQUENCE [LARGE SCALE GENOMIC DNA]</scope>
    <source>
        <strain evidence="2 3">CAU 1483</strain>
    </source>
</reference>
<dbReference type="AlphaFoldDB" id="A0A4U0FB06"/>
<evidence type="ECO:0000313" key="2">
    <source>
        <dbReference type="EMBL" id="TJY41748.1"/>
    </source>
</evidence>
<dbReference type="EMBL" id="SUPK01000005">
    <property type="protein sequence ID" value="TJY41748.1"/>
    <property type="molecule type" value="Genomic_DNA"/>
</dbReference>
<evidence type="ECO:0000259" key="1">
    <source>
        <dbReference type="Pfam" id="PF13936"/>
    </source>
</evidence>
<dbReference type="Pfam" id="PF13936">
    <property type="entry name" value="HTH_38"/>
    <property type="match status" value="1"/>
</dbReference>
<dbReference type="Proteomes" id="UP000309673">
    <property type="component" value="Unassembled WGS sequence"/>
</dbReference>
<dbReference type="OrthoDB" id="9776104at2"/>
<feature type="domain" description="Transposase IS30-like HTH" evidence="1">
    <location>
        <begin position="2"/>
        <end position="39"/>
    </location>
</feature>
<proteinExistence type="predicted"/>
<name>A0A4U0FB06_9BACL</name>
<comment type="caution">
    <text evidence="2">The sequence shown here is derived from an EMBL/GenBank/DDBJ whole genome shotgun (WGS) entry which is preliminary data.</text>
</comment>
<organism evidence="2 3">
    <name type="scientific">Cohnella pontilimi</name>
    <dbReference type="NCBI Taxonomy" id="2564100"/>
    <lineage>
        <taxon>Bacteria</taxon>
        <taxon>Bacillati</taxon>
        <taxon>Bacillota</taxon>
        <taxon>Bacilli</taxon>
        <taxon>Bacillales</taxon>
        <taxon>Paenibacillaceae</taxon>
        <taxon>Cohnella</taxon>
    </lineage>
</organism>